<dbReference type="RefSeq" id="WP_179636385.1">
    <property type="nucleotide sequence ID" value="NZ_JACCFH010000002.1"/>
</dbReference>
<accession>A0A7Y9R1H1</accession>
<dbReference type="AlphaFoldDB" id="A0A7Y9R1H1"/>
<comment type="caution">
    <text evidence="1">The sequence shown here is derived from an EMBL/GenBank/DDBJ whole genome shotgun (WGS) entry which is preliminary data.</text>
</comment>
<gene>
    <name evidence="1" type="ORF">BDD16_004559</name>
</gene>
<evidence type="ECO:0000313" key="1">
    <source>
        <dbReference type="EMBL" id="NYG35497.1"/>
    </source>
</evidence>
<protein>
    <submittedName>
        <fullName evidence="1">Uncharacterized protein</fullName>
    </submittedName>
</protein>
<dbReference type="Proteomes" id="UP000518288">
    <property type="component" value="Unassembled WGS sequence"/>
</dbReference>
<name>A0A7Y9R1H1_9BURK</name>
<evidence type="ECO:0000313" key="2">
    <source>
        <dbReference type="Proteomes" id="UP000518288"/>
    </source>
</evidence>
<sequence>MHPPPRTSPLRDDRALASITPATQGWLSRWLSRLLHRPAGCQVCGRSLARCAYDGRHPEL</sequence>
<proteinExistence type="predicted"/>
<keyword evidence="2" id="KW-1185">Reference proteome</keyword>
<reference evidence="1 2" key="1">
    <citation type="submission" date="2020-07" db="EMBL/GenBank/DDBJ databases">
        <title>Genomic Encyclopedia of Archaeal and Bacterial Type Strains, Phase II (KMG-II): from individual species to whole genera.</title>
        <authorList>
            <person name="Goeker M."/>
        </authorList>
    </citation>
    <scope>NUCLEOTIDE SEQUENCE [LARGE SCALE GENOMIC DNA]</scope>
    <source>
        <strain evidence="1 2">DSM 21226</strain>
    </source>
</reference>
<organism evidence="1 2">
    <name type="scientific">Sphaerotilus montanus</name>
    <dbReference type="NCBI Taxonomy" id="522889"/>
    <lineage>
        <taxon>Bacteria</taxon>
        <taxon>Pseudomonadati</taxon>
        <taxon>Pseudomonadota</taxon>
        <taxon>Betaproteobacteria</taxon>
        <taxon>Burkholderiales</taxon>
        <taxon>Sphaerotilaceae</taxon>
        <taxon>Sphaerotilus</taxon>
    </lineage>
</organism>
<dbReference type="EMBL" id="JACCFH010000002">
    <property type="protein sequence ID" value="NYG35497.1"/>
    <property type="molecule type" value="Genomic_DNA"/>
</dbReference>